<name>A0A0F9AMW8_9ZZZZ</name>
<comment type="caution">
    <text evidence="1">The sequence shown here is derived from an EMBL/GenBank/DDBJ whole genome shotgun (WGS) entry which is preliminary data.</text>
</comment>
<organism evidence="1">
    <name type="scientific">marine sediment metagenome</name>
    <dbReference type="NCBI Taxonomy" id="412755"/>
    <lineage>
        <taxon>unclassified sequences</taxon>
        <taxon>metagenomes</taxon>
        <taxon>ecological metagenomes</taxon>
    </lineage>
</organism>
<evidence type="ECO:0000313" key="1">
    <source>
        <dbReference type="EMBL" id="KKL10969.1"/>
    </source>
</evidence>
<dbReference type="EMBL" id="LAZR01041843">
    <property type="protein sequence ID" value="KKL10969.1"/>
    <property type="molecule type" value="Genomic_DNA"/>
</dbReference>
<reference evidence="1" key="1">
    <citation type="journal article" date="2015" name="Nature">
        <title>Complex archaea that bridge the gap between prokaryotes and eukaryotes.</title>
        <authorList>
            <person name="Spang A."/>
            <person name="Saw J.H."/>
            <person name="Jorgensen S.L."/>
            <person name="Zaremba-Niedzwiedzka K."/>
            <person name="Martijn J."/>
            <person name="Lind A.E."/>
            <person name="van Eijk R."/>
            <person name="Schleper C."/>
            <person name="Guy L."/>
            <person name="Ettema T.J."/>
        </authorList>
    </citation>
    <scope>NUCLEOTIDE SEQUENCE</scope>
</reference>
<dbReference type="AlphaFoldDB" id="A0A0F9AMW8"/>
<proteinExistence type="predicted"/>
<gene>
    <name evidence="1" type="ORF">LCGC14_2550500</name>
</gene>
<protein>
    <submittedName>
        <fullName evidence="1">Uncharacterized protein</fullName>
    </submittedName>
</protein>
<sequence>MRTDPISLDERRAARRKNLPDALTSEQLRRTAVTRMRWAMTQLIEDNAEKVQGWIDTVAMVDGPKDALDIYIKLLEFAVPKLSRAEVSVEDGGKTHTAQLTMAELQAIIREARTIDGTATPVPD</sequence>
<accession>A0A0F9AMW8</accession>